<dbReference type="WBParaSite" id="maker-uti_cns_0046490-snap-gene-0.14-mRNA-1">
    <property type="protein sequence ID" value="maker-uti_cns_0046490-snap-gene-0.14-mRNA-1"/>
    <property type="gene ID" value="maker-uti_cns_0046490-snap-gene-0.14"/>
</dbReference>
<feature type="compositionally biased region" description="Low complexity" evidence="1">
    <location>
        <begin position="606"/>
        <end position="620"/>
    </location>
</feature>
<reference evidence="3" key="1">
    <citation type="submission" date="2016-11" db="UniProtKB">
        <authorList>
            <consortium name="WormBaseParasite"/>
        </authorList>
    </citation>
    <scope>IDENTIFICATION</scope>
</reference>
<feature type="region of interest" description="Disordered" evidence="1">
    <location>
        <begin position="856"/>
        <end position="902"/>
    </location>
</feature>
<evidence type="ECO:0000256" key="1">
    <source>
        <dbReference type="SAM" id="MobiDB-lite"/>
    </source>
</evidence>
<feature type="compositionally biased region" description="Polar residues" evidence="1">
    <location>
        <begin position="858"/>
        <end position="885"/>
    </location>
</feature>
<dbReference type="AlphaFoldDB" id="A0A1I8JAK5"/>
<accession>A0A1I8JAK5</accession>
<feature type="compositionally biased region" description="Low complexity" evidence="1">
    <location>
        <begin position="779"/>
        <end position="800"/>
    </location>
</feature>
<evidence type="ECO:0000313" key="2">
    <source>
        <dbReference type="Proteomes" id="UP000095280"/>
    </source>
</evidence>
<feature type="compositionally biased region" description="Basic residues" evidence="1">
    <location>
        <begin position="636"/>
        <end position="648"/>
    </location>
</feature>
<proteinExistence type="predicted"/>
<feature type="region of interest" description="Disordered" evidence="1">
    <location>
        <begin position="401"/>
        <end position="455"/>
    </location>
</feature>
<name>A0A1I8JAK5_9PLAT</name>
<keyword evidence="2" id="KW-1185">Reference proteome</keyword>
<evidence type="ECO:0000313" key="3">
    <source>
        <dbReference type="WBParaSite" id="maker-uti_cns_0046490-snap-gene-0.14-mRNA-1"/>
    </source>
</evidence>
<organism evidence="2 3">
    <name type="scientific">Macrostomum lignano</name>
    <dbReference type="NCBI Taxonomy" id="282301"/>
    <lineage>
        <taxon>Eukaryota</taxon>
        <taxon>Metazoa</taxon>
        <taxon>Spiralia</taxon>
        <taxon>Lophotrochozoa</taxon>
        <taxon>Platyhelminthes</taxon>
        <taxon>Rhabditophora</taxon>
        <taxon>Macrostomorpha</taxon>
        <taxon>Macrostomida</taxon>
        <taxon>Macrostomidae</taxon>
        <taxon>Macrostomum</taxon>
    </lineage>
</organism>
<dbReference type="Proteomes" id="UP000095280">
    <property type="component" value="Unplaced"/>
</dbReference>
<feature type="compositionally biased region" description="Basic residues" evidence="1">
    <location>
        <begin position="411"/>
        <end position="420"/>
    </location>
</feature>
<feature type="compositionally biased region" description="Basic and acidic residues" evidence="1">
    <location>
        <begin position="429"/>
        <end position="439"/>
    </location>
</feature>
<protein>
    <submittedName>
        <fullName evidence="3">Integrase catalytic domain-containing protein</fullName>
    </submittedName>
</protein>
<feature type="region of interest" description="Disordered" evidence="1">
    <location>
        <begin position="760"/>
        <end position="800"/>
    </location>
</feature>
<feature type="region of interest" description="Disordered" evidence="1">
    <location>
        <begin position="606"/>
        <end position="652"/>
    </location>
</feature>
<sequence length="1009" mass="109512">MLGLSSTLLIHSPFPSHSLVWPCWASPTASDRVPQFSARSFPWLLSAVAVVWRIRLEIRLRLCAFLAGFASEAASPGASDFNGPTLARSVVRAPLPFGSLAVEQAGPGQLQGGAAGKAGHGHRVVEALVVDDAFACVRWQDAEVLEAVSPADLRWQVAGPGLRGGARRDHDAVHEDQQLKVGRVEVLGGHVPKWRAAVDSVLDNYRPAEEEAGIAAVQAHVDDLLLHGESPLHQDAAHAAVDEVRMASVANAAEQHEMPVAAADCRIFAEQQRACPVLRLRQLGQHRAQSSASLERLAMPRPIAVSAKTPEILPSSVHSLALAISLPTLGLVALCALACVCCWRRKRKTRARLFDRLGEEAKSARTTVRKLTHKANRAGRRLAAPKAASAPKLMRMVSTVLQQLPSEQRRQKSKQHRSARRPSYMCWQDAERRKDEQKAPEQLPHTDSWVKRSATSDAIEGKNARLQCTDAGLGQIQLGIRYDRRHRFLTVALLQAANLQLPPNQKPPQQVQALLQILPPQGSRHQEFNDTFQTPPAEFNSGQPNWRYAFKFVQFPGLLASWQLRVAVRLAAEDQEDGTPRSLVQQPAHLGETWLDLAKFSRLSESSSTSTQNSSSSSATAPVESPAKCADDGEKQRRRQRRQRRQRKLQQQDEAATLEQVFWQHLEPSRSCCVHEFLATTKCRLRSIFTSLKSSSLSCDVSTLATDELSLATGEALATDESLATEESLATDEFVLAIGFFSSVANKRHCKLADSLRTDDRQRWNSKKPRSSGEGADGASSRSIGRAAPRRSSSSSSTSPRLTTWLSLLIDAVDFADRLEAISKVEPLLVEQHQDAQQASWARFAIELRPEGCKTKSDLSLPTSGSQQAHRSGHAQTANPVSSVRLQVGGQGPGGRADKKEQSFAACASGRLHAAAHRAHRAGAGAHADDGSGKGVIYPAAAGLTQLASEYGMLDSRVAGRRAAAGQTVVRLVDPAAPVVPHQLVCDRTRTRGGRALLKVGVAVDRGGG</sequence>